<gene>
    <name evidence="1" type="ORF">HKBW3S42_01829</name>
</gene>
<sequence length="51" mass="5773">LPAELVKDQETFVLRVKGDSMIKAGILDKLERGRQVLLYRLPLLGLDCQYG</sequence>
<feature type="non-terminal residue" evidence="1">
    <location>
        <position position="1"/>
    </location>
</feature>
<dbReference type="InterPro" id="IPR036286">
    <property type="entry name" value="LexA/Signal_pep-like_sf"/>
</dbReference>
<dbReference type="SUPFAM" id="SSF51306">
    <property type="entry name" value="LexA/Signal peptidase"/>
    <property type="match status" value="1"/>
</dbReference>
<proteinExistence type="predicted"/>
<evidence type="ECO:0000313" key="1">
    <source>
        <dbReference type="EMBL" id="GFP33493.1"/>
    </source>
</evidence>
<organism evidence="1 2">
    <name type="scientific">Candidatus Hakubella thermalkaliphila</name>
    <dbReference type="NCBI Taxonomy" id="2754717"/>
    <lineage>
        <taxon>Bacteria</taxon>
        <taxon>Bacillati</taxon>
        <taxon>Actinomycetota</taxon>
        <taxon>Actinomycetota incertae sedis</taxon>
        <taxon>Candidatus Hakubellales</taxon>
        <taxon>Candidatus Hakubellaceae</taxon>
        <taxon>Candidatus Hakubella</taxon>
    </lineage>
</organism>
<dbReference type="EMBL" id="BLSA01000512">
    <property type="protein sequence ID" value="GFP33493.1"/>
    <property type="molecule type" value="Genomic_DNA"/>
</dbReference>
<dbReference type="AlphaFoldDB" id="A0A6V8PMN4"/>
<name>A0A6V8PMN4_9ACTN</name>
<evidence type="ECO:0008006" key="3">
    <source>
        <dbReference type="Google" id="ProtNLM"/>
    </source>
</evidence>
<protein>
    <recommendedName>
        <fullName evidence="3">Repressor LexA</fullName>
    </recommendedName>
</protein>
<dbReference type="Proteomes" id="UP000568877">
    <property type="component" value="Unassembled WGS sequence"/>
</dbReference>
<evidence type="ECO:0000313" key="2">
    <source>
        <dbReference type="Proteomes" id="UP000568877"/>
    </source>
</evidence>
<reference evidence="1 2" key="1">
    <citation type="journal article" date="2020" name="Front. Microbiol.">
        <title>Single-cell genomics of novel Actinobacteria with the Wood-Ljungdahl pathway discovered in a serpentinizing system.</title>
        <authorList>
            <person name="Merino N."/>
            <person name="Kawai M."/>
            <person name="Boyd E.S."/>
            <person name="Colman D.R."/>
            <person name="McGlynn S.E."/>
            <person name="Nealson K.H."/>
            <person name="Kurokawa K."/>
            <person name="Hongoh Y."/>
        </authorList>
    </citation>
    <scope>NUCLEOTIDE SEQUENCE [LARGE SCALE GENOMIC DNA]</scope>
    <source>
        <strain evidence="1 2">S42</strain>
    </source>
</reference>
<comment type="caution">
    <text evidence="1">The sequence shown here is derived from an EMBL/GenBank/DDBJ whole genome shotgun (WGS) entry which is preliminary data.</text>
</comment>
<accession>A0A6V8PMN4</accession>
<dbReference type="Gene3D" id="2.10.109.10">
    <property type="entry name" value="Umud Fragment, subunit A"/>
    <property type="match status" value="1"/>
</dbReference>